<evidence type="ECO:0000256" key="3">
    <source>
        <dbReference type="ARBA" id="ARBA00023098"/>
    </source>
</evidence>
<feature type="short sequence motif" description="DGA/G" evidence="4">
    <location>
        <begin position="152"/>
        <end position="154"/>
    </location>
</feature>
<protein>
    <submittedName>
        <fullName evidence="6">NTE family protein</fullName>
    </submittedName>
</protein>
<name>A0A4R8DFM8_9BACT</name>
<dbReference type="GO" id="GO:0016042">
    <property type="term" value="P:lipid catabolic process"/>
    <property type="evidence" value="ECO:0007669"/>
    <property type="project" value="UniProtKB-UniRule"/>
</dbReference>
<accession>A0A4R8DFM8</accession>
<dbReference type="PANTHER" id="PTHR14226:SF29">
    <property type="entry name" value="NEUROPATHY TARGET ESTERASE SWS"/>
    <property type="match status" value="1"/>
</dbReference>
<feature type="active site" description="Nucleophile" evidence="4">
    <location>
        <position position="39"/>
    </location>
</feature>
<keyword evidence="2 4" id="KW-0442">Lipid degradation</keyword>
<dbReference type="PROSITE" id="PS51635">
    <property type="entry name" value="PNPLA"/>
    <property type="match status" value="1"/>
</dbReference>
<dbReference type="SUPFAM" id="SSF52151">
    <property type="entry name" value="FabD/lysophospholipase-like"/>
    <property type="match status" value="1"/>
</dbReference>
<dbReference type="AlphaFoldDB" id="A0A4R8DFM8"/>
<gene>
    <name evidence="6" type="ORF">EDB95_4100</name>
</gene>
<dbReference type="Proteomes" id="UP000294498">
    <property type="component" value="Unassembled WGS sequence"/>
</dbReference>
<evidence type="ECO:0000313" key="7">
    <source>
        <dbReference type="Proteomes" id="UP000294498"/>
    </source>
</evidence>
<sequence>MPSTSLCLSGGGARGMAHLGVLQYLYEKGYKIEAISGTSAGAIIGAFIADGFHPAEIGELILTHIKRLPVNRHHLKQQGLVNVNFLKDLVRNNLRTKRIEELPTPFFANATNYATGRGATFTTGPILDVVIASASIPIVFPPMMIEGIPYVDGGLSCNFNVEPLKKYAFPIIGVFVNPLVPYDPAASVIAQSDRAIHLTLREMILETIPLCDVFLEPPDLKDFTVLNVKSLPVIRDIGYQFAKQMLEANEQS</sequence>
<organism evidence="6 7">
    <name type="scientific">Dinghuibacter silviterrae</name>
    <dbReference type="NCBI Taxonomy" id="1539049"/>
    <lineage>
        <taxon>Bacteria</taxon>
        <taxon>Pseudomonadati</taxon>
        <taxon>Bacteroidota</taxon>
        <taxon>Chitinophagia</taxon>
        <taxon>Chitinophagales</taxon>
        <taxon>Chitinophagaceae</taxon>
        <taxon>Dinghuibacter</taxon>
    </lineage>
</organism>
<dbReference type="Pfam" id="PF01734">
    <property type="entry name" value="Patatin"/>
    <property type="match status" value="1"/>
</dbReference>
<feature type="domain" description="PNPLA" evidence="5">
    <location>
        <begin position="6"/>
        <end position="165"/>
    </location>
</feature>
<dbReference type="PANTHER" id="PTHR14226">
    <property type="entry name" value="NEUROPATHY TARGET ESTERASE/SWISS CHEESE D.MELANOGASTER"/>
    <property type="match status" value="1"/>
</dbReference>
<dbReference type="OrthoDB" id="9770965at2"/>
<keyword evidence="7" id="KW-1185">Reference proteome</keyword>
<reference evidence="6 7" key="1">
    <citation type="submission" date="2019-03" db="EMBL/GenBank/DDBJ databases">
        <title>Genomic Encyclopedia of Type Strains, Phase IV (KMG-IV): sequencing the most valuable type-strain genomes for metagenomic binning, comparative biology and taxonomic classification.</title>
        <authorList>
            <person name="Goeker M."/>
        </authorList>
    </citation>
    <scope>NUCLEOTIDE SEQUENCE [LARGE SCALE GENOMIC DNA]</scope>
    <source>
        <strain evidence="6 7">DSM 100059</strain>
    </source>
</reference>
<dbReference type="GO" id="GO:0016787">
    <property type="term" value="F:hydrolase activity"/>
    <property type="evidence" value="ECO:0007669"/>
    <property type="project" value="UniProtKB-UniRule"/>
</dbReference>
<proteinExistence type="predicted"/>
<evidence type="ECO:0000256" key="1">
    <source>
        <dbReference type="ARBA" id="ARBA00022801"/>
    </source>
</evidence>
<evidence type="ECO:0000313" key="6">
    <source>
        <dbReference type="EMBL" id="TDW96275.1"/>
    </source>
</evidence>
<feature type="active site" description="Proton acceptor" evidence="4">
    <location>
        <position position="152"/>
    </location>
</feature>
<dbReference type="InterPro" id="IPR016035">
    <property type="entry name" value="Acyl_Trfase/lysoPLipase"/>
</dbReference>
<dbReference type="InterPro" id="IPR050301">
    <property type="entry name" value="NTE"/>
</dbReference>
<evidence type="ECO:0000256" key="2">
    <source>
        <dbReference type="ARBA" id="ARBA00022963"/>
    </source>
</evidence>
<dbReference type="Gene3D" id="3.40.1090.10">
    <property type="entry name" value="Cytosolic phospholipase A2 catalytic domain"/>
    <property type="match status" value="2"/>
</dbReference>
<comment type="caution">
    <text evidence="6">The sequence shown here is derived from an EMBL/GenBank/DDBJ whole genome shotgun (WGS) entry which is preliminary data.</text>
</comment>
<feature type="short sequence motif" description="GXSXG" evidence="4">
    <location>
        <begin position="37"/>
        <end position="41"/>
    </location>
</feature>
<evidence type="ECO:0000259" key="5">
    <source>
        <dbReference type="PROSITE" id="PS51635"/>
    </source>
</evidence>
<keyword evidence="3 4" id="KW-0443">Lipid metabolism</keyword>
<dbReference type="InterPro" id="IPR002641">
    <property type="entry name" value="PNPLA_dom"/>
</dbReference>
<evidence type="ECO:0000256" key="4">
    <source>
        <dbReference type="PROSITE-ProRule" id="PRU01161"/>
    </source>
</evidence>
<dbReference type="EMBL" id="SODV01000002">
    <property type="protein sequence ID" value="TDW96275.1"/>
    <property type="molecule type" value="Genomic_DNA"/>
</dbReference>
<keyword evidence="1 4" id="KW-0378">Hydrolase</keyword>
<feature type="short sequence motif" description="GXGXXG" evidence="4">
    <location>
        <begin position="10"/>
        <end position="15"/>
    </location>
</feature>
<dbReference type="RefSeq" id="WP_133996417.1">
    <property type="nucleotide sequence ID" value="NZ_SODV01000002.1"/>
</dbReference>